<dbReference type="Proteomes" id="UP001196509">
    <property type="component" value="Unassembled WGS sequence"/>
</dbReference>
<dbReference type="RefSeq" id="WP_220228191.1">
    <property type="nucleotide sequence ID" value="NZ_JAICBX010000002.1"/>
</dbReference>
<evidence type="ECO:0000313" key="4">
    <source>
        <dbReference type="Proteomes" id="UP001196509"/>
    </source>
</evidence>
<evidence type="ECO:0000256" key="1">
    <source>
        <dbReference type="ARBA" id="ARBA00022676"/>
    </source>
</evidence>
<evidence type="ECO:0000313" key="3">
    <source>
        <dbReference type="EMBL" id="MBW8637489.1"/>
    </source>
</evidence>
<reference evidence="3" key="1">
    <citation type="submission" date="2021-08" db="EMBL/GenBank/DDBJ databases">
        <title>Hoeflea bacterium WL0058 sp. nov., isolated from the sediment.</title>
        <authorList>
            <person name="Wang L."/>
            <person name="Zhang D."/>
        </authorList>
    </citation>
    <scope>NUCLEOTIDE SEQUENCE</scope>
    <source>
        <strain evidence="3">WL0058</strain>
    </source>
</reference>
<evidence type="ECO:0000256" key="2">
    <source>
        <dbReference type="ARBA" id="ARBA00022679"/>
    </source>
</evidence>
<sequence length="261" mass="28772">MADAAPDTIDINGVGVSPYDWEAALRFLEAAARGGGQTVVEFLNANNSNIATANVDYRSALGNAVVLADGIGVDIGAFVLHRRSFPGNLNGTDLVPAFLTYVEKPLRVALIGARPEVLKEACAAFSAHAPWHEFIAVSDGYFDKAQSADVLEQLEKVDPDFVLVALGSPAQELWIDRNIKPQHGRLVMGVGALFDFMANAVPRAPLWMRRMRCEWVYRLAKEPSRLWRRYLLGNPMFIYHVLRYKFATRPDHAGPAAPDQP</sequence>
<dbReference type="CDD" id="cd06533">
    <property type="entry name" value="Glyco_transf_WecG_TagA"/>
    <property type="match status" value="1"/>
</dbReference>
<dbReference type="EMBL" id="JAICBX010000002">
    <property type="protein sequence ID" value="MBW8637489.1"/>
    <property type="molecule type" value="Genomic_DNA"/>
</dbReference>
<proteinExistence type="predicted"/>
<dbReference type="InterPro" id="IPR004629">
    <property type="entry name" value="WecG_TagA_CpsF"/>
</dbReference>
<organism evidence="3 4">
    <name type="scientific">Flavimaribacter sediminis</name>
    <dbReference type="NCBI Taxonomy" id="2865987"/>
    <lineage>
        <taxon>Bacteria</taxon>
        <taxon>Pseudomonadati</taxon>
        <taxon>Pseudomonadota</taxon>
        <taxon>Alphaproteobacteria</taxon>
        <taxon>Hyphomicrobiales</taxon>
        <taxon>Rhizobiaceae</taxon>
        <taxon>Flavimaribacter</taxon>
    </lineage>
</organism>
<protein>
    <submittedName>
        <fullName evidence="3">WecB/TagA/CpsF family glycosyltransferase</fullName>
    </submittedName>
</protein>
<dbReference type="GO" id="GO:0016758">
    <property type="term" value="F:hexosyltransferase activity"/>
    <property type="evidence" value="ECO:0007669"/>
    <property type="project" value="TreeGrafter"/>
</dbReference>
<dbReference type="Pfam" id="PF03808">
    <property type="entry name" value="Glyco_tran_WecG"/>
    <property type="match status" value="1"/>
</dbReference>
<dbReference type="PANTHER" id="PTHR34136:SF1">
    <property type="entry name" value="UDP-N-ACETYL-D-MANNOSAMINURONIC ACID TRANSFERASE"/>
    <property type="match status" value="1"/>
</dbReference>
<dbReference type="AlphaFoldDB" id="A0AAE2ZIU3"/>
<gene>
    <name evidence="3" type="ORF">K1W69_09840</name>
</gene>
<keyword evidence="4" id="KW-1185">Reference proteome</keyword>
<keyword evidence="2" id="KW-0808">Transferase</keyword>
<comment type="caution">
    <text evidence="3">The sequence shown here is derived from an EMBL/GenBank/DDBJ whole genome shotgun (WGS) entry which is preliminary data.</text>
</comment>
<accession>A0AAE2ZIU3</accession>
<name>A0AAE2ZIU3_9HYPH</name>
<dbReference type="NCBIfam" id="TIGR00696">
    <property type="entry name" value="wecG_tagA_cpsF"/>
    <property type="match status" value="1"/>
</dbReference>
<dbReference type="PANTHER" id="PTHR34136">
    <property type="match status" value="1"/>
</dbReference>
<keyword evidence="1" id="KW-0328">Glycosyltransferase</keyword>